<evidence type="ECO:0000313" key="2">
    <source>
        <dbReference type="Proteomes" id="UP000717696"/>
    </source>
</evidence>
<name>A0A9P9IMI1_9HYPO</name>
<protein>
    <recommendedName>
        <fullName evidence="3">BTB domain-containing protein</fullName>
    </recommendedName>
</protein>
<sequence length="411" mass="46122">MDHVTSMPHLAVCWIFAIRNGPFPSTNRFSVRILTMKSSRHQFDPEGDVELILKSVNTQELISDIASLRLATMRLSLQVMRMKSSILLNQPGNLTAQAADQQQVALAATNETSALVPIQLVKGKAIAPSPFTEIRMQLSSRHLILASPYFRKMLNGPWMEGSQVPREISASGWDEKALVIVLDIIHGHHRDVPKSLDLQTLTKVAVIVDYYGCEEAMEPYARPWILDTKETLPQVYDDNCILWLCVSWVFSQSRIFEAMTELIVKHTEGPIDVPHLPIGGILEAIETKRISLIDQILASLEALCDKLERGKKGCSWECSSMLLGLVMKGKRTLAELQPPIIRPYQGAGHSLTSVLSKVGAFRDPRWAPYDESLLRRTPHACTVATLLRPSIQKFQQEMRCFKLEDFGRTGL</sequence>
<dbReference type="InterPro" id="IPR011333">
    <property type="entry name" value="SKP1/BTB/POZ_sf"/>
</dbReference>
<dbReference type="EMBL" id="JAGMUU010000022">
    <property type="protein sequence ID" value="KAH7127968.1"/>
    <property type="molecule type" value="Genomic_DNA"/>
</dbReference>
<dbReference type="SUPFAM" id="SSF54695">
    <property type="entry name" value="POZ domain"/>
    <property type="match status" value="1"/>
</dbReference>
<gene>
    <name evidence="1" type="ORF">B0J13DRAFT_564793</name>
</gene>
<accession>A0A9P9IMI1</accession>
<comment type="caution">
    <text evidence="1">The sequence shown here is derived from an EMBL/GenBank/DDBJ whole genome shotgun (WGS) entry which is preliminary data.</text>
</comment>
<evidence type="ECO:0008006" key="3">
    <source>
        <dbReference type="Google" id="ProtNLM"/>
    </source>
</evidence>
<keyword evidence="2" id="KW-1185">Reference proteome</keyword>
<proteinExistence type="predicted"/>
<dbReference type="OrthoDB" id="5326346at2759"/>
<dbReference type="Gene3D" id="3.30.710.10">
    <property type="entry name" value="Potassium Channel Kv1.1, Chain A"/>
    <property type="match status" value="1"/>
</dbReference>
<evidence type="ECO:0000313" key="1">
    <source>
        <dbReference type="EMBL" id="KAH7127968.1"/>
    </source>
</evidence>
<organism evidence="1 2">
    <name type="scientific">Dactylonectria estremocensis</name>
    <dbReference type="NCBI Taxonomy" id="1079267"/>
    <lineage>
        <taxon>Eukaryota</taxon>
        <taxon>Fungi</taxon>
        <taxon>Dikarya</taxon>
        <taxon>Ascomycota</taxon>
        <taxon>Pezizomycotina</taxon>
        <taxon>Sordariomycetes</taxon>
        <taxon>Hypocreomycetidae</taxon>
        <taxon>Hypocreales</taxon>
        <taxon>Nectriaceae</taxon>
        <taxon>Dactylonectria</taxon>
    </lineage>
</organism>
<dbReference type="Proteomes" id="UP000717696">
    <property type="component" value="Unassembled WGS sequence"/>
</dbReference>
<reference evidence="1" key="1">
    <citation type="journal article" date="2021" name="Nat. Commun.">
        <title>Genetic determinants of endophytism in the Arabidopsis root mycobiome.</title>
        <authorList>
            <person name="Mesny F."/>
            <person name="Miyauchi S."/>
            <person name="Thiergart T."/>
            <person name="Pickel B."/>
            <person name="Atanasova L."/>
            <person name="Karlsson M."/>
            <person name="Huettel B."/>
            <person name="Barry K.W."/>
            <person name="Haridas S."/>
            <person name="Chen C."/>
            <person name="Bauer D."/>
            <person name="Andreopoulos W."/>
            <person name="Pangilinan J."/>
            <person name="LaButti K."/>
            <person name="Riley R."/>
            <person name="Lipzen A."/>
            <person name="Clum A."/>
            <person name="Drula E."/>
            <person name="Henrissat B."/>
            <person name="Kohler A."/>
            <person name="Grigoriev I.V."/>
            <person name="Martin F.M."/>
            <person name="Hacquard S."/>
        </authorList>
    </citation>
    <scope>NUCLEOTIDE SEQUENCE</scope>
    <source>
        <strain evidence="1">MPI-CAGE-AT-0021</strain>
    </source>
</reference>
<dbReference type="AlphaFoldDB" id="A0A9P9IMI1"/>